<gene>
    <name evidence="1" type="ORF">FQA47_014526</name>
</gene>
<evidence type="ECO:0000313" key="2">
    <source>
        <dbReference type="Proteomes" id="UP000646548"/>
    </source>
</evidence>
<sequence>MRASCCARRLWEQQQQQAPSFFLGTLGGGSSSVRDRGMLGQLPQRNHNYIIFSHAAEPERSCADLRSCAARSAEGAMALR</sequence>
<protein>
    <submittedName>
        <fullName evidence="1">Uncharacterized protein</fullName>
    </submittedName>
</protein>
<dbReference type="Proteomes" id="UP000646548">
    <property type="component" value="Unassembled WGS sequence"/>
</dbReference>
<dbReference type="EMBL" id="WKFB01000097">
    <property type="protein sequence ID" value="KAF6736012.1"/>
    <property type="molecule type" value="Genomic_DNA"/>
</dbReference>
<name>A0A834KX39_ORYME</name>
<reference evidence="1" key="1">
    <citation type="journal article" name="BMC Genomics">
        <title>Long-read sequencing and de novo genome assembly of marine medaka (Oryzias melastigma).</title>
        <authorList>
            <person name="Liang P."/>
            <person name="Saqib H.S.A."/>
            <person name="Ni X."/>
            <person name="Shen Y."/>
        </authorList>
    </citation>
    <scope>NUCLEOTIDE SEQUENCE</scope>
    <source>
        <strain evidence="1">Bigg-433</strain>
    </source>
</reference>
<evidence type="ECO:0000313" key="1">
    <source>
        <dbReference type="EMBL" id="KAF6736012.1"/>
    </source>
</evidence>
<dbReference type="AlphaFoldDB" id="A0A834KX39"/>
<comment type="caution">
    <text evidence="1">The sequence shown here is derived from an EMBL/GenBank/DDBJ whole genome shotgun (WGS) entry which is preliminary data.</text>
</comment>
<organism evidence="1 2">
    <name type="scientific">Oryzias melastigma</name>
    <name type="common">Marine medaka</name>
    <dbReference type="NCBI Taxonomy" id="30732"/>
    <lineage>
        <taxon>Eukaryota</taxon>
        <taxon>Metazoa</taxon>
        <taxon>Chordata</taxon>
        <taxon>Craniata</taxon>
        <taxon>Vertebrata</taxon>
        <taxon>Euteleostomi</taxon>
        <taxon>Actinopterygii</taxon>
        <taxon>Neopterygii</taxon>
        <taxon>Teleostei</taxon>
        <taxon>Neoteleostei</taxon>
        <taxon>Acanthomorphata</taxon>
        <taxon>Ovalentaria</taxon>
        <taxon>Atherinomorphae</taxon>
        <taxon>Beloniformes</taxon>
        <taxon>Adrianichthyidae</taxon>
        <taxon>Oryziinae</taxon>
        <taxon>Oryzias</taxon>
    </lineage>
</organism>
<accession>A0A834KX39</accession>
<proteinExistence type="predicted"/>